<dbReference type="EMBL" id="PPSX01000019">
    <property type="protein sequence ID" value="RZQ54046.1"/>
    <property type="molecule type" value="Genomic_DNA"/>
</dbReference>
<evidence type="ECO:0008006" key="3">
    <source>
        <dbReference type="Google" id="ProtNLM"/>
    </source>
</evidence>
<name>A0A4Q7IRA2_9GAMM</name>
<sequence>MRIVFNNNYEVLMKSRLAILLTSLALTACSEQVEQQTQTTEAAPAKVTNLDTYKQQAQSLLGEIRANEASQKLEQSSQQLVATSRQLLAEFTVKYPVCDSYLSALDKAADVIPTLPLEEIESGYHKDGKLPKYDSPVCYHAKDLLVHPATVQAMASQGMQFESAYEDAELEIVEVIAHFDQVEKALR</sequence>
<evidence type="ECO:0000313" key="1">
    <source>
        <dbReference type="EMBL" id="RZQ54046.1"/>
    </source>
</evidence>
<reference evidence="1 2" key="1">
    <citation type="submission" date="2018-01" db="EMBL/GenBank/DDBJ databases">
        <title>Co-occurrence of chitin degradation, pigmentation and bioactivity in marine Pseudoalteromonas.</title>
        <authorList>
            <person name="Paulsen S."/>
            <person name="Gram L."/>
            <person name="Machado H."/>
        </authorList>
    </citation>
    <scope>NUCLEOTIDE SEQUENCE [LARGE SCALE GENOMIC DNA]</scope>
    <source>
        <strain evidence="1 2">S3898</strain>
    </source>
</reference>
<dbReference type="AlphaFoldDB" id="A0A4Q7IRA2"/>
<protein>
    <recommendedName>
        <fullName evidence="3">Lipoprotein</fullName>
    </recommendedName>
</protein>
<dbReference type="PROSITE" id="PS51257">
    <property type="entry name" value="PROKAR_LIPOPROTEIN"/>
    <property type="match status" value="1"/>
</dbReference>
<comment type="caution">
    <text evidence="1">The sequence shown here is derived from an EMBL/GenBank/DDBJ whole genome shotgun (WGS) entry which is preliminary data.</text>
</comment>
<proteinExistence type="predicted"/>
<gene>
    <name evidence="1" type="ORF">C1E23_05355</name>
</gene>
<accession>A0A4Q7IRA2</accession>
<organism evidence="1 2">
    <name type="scientific">Pseudoalteromonas phenolica</name>
    <dbReference type="NCBI Taxonomy" id="161398"/>
    <lineage>
        <taxon>Bacteria</taxon>
        <taxon>Pseudomonadati</taxon>
        <taxon>Pseudomonadota</taxon>
        <taxon>Gammaproteobacteria</taxon>
        <taxon>Alteromonadales</taxon>
        <taxon>Pseudoalteromonadaceae</taxon>
        <taxon>Pseudoalteromonas</taxon>
    </lineage>
</organism>
<dbReference type="Proteomes" id="UP000291338">
    <property type="component" value="Unassembled WGS sequence"/>
</dbReference>
<evidence type="ECO:0000313" key="2">
    <source>
        <dbReference type="Proteomes" id="UP000291338"/>
    </source>
</evidence>